<evidence type="ECO:0000256" key="3">
    <source>
        <dbReference type="ARBA" id="ARBA00023136"/>
    </source>
</evidence>
<evidence type="ECO:0000256" key="4">
    <source>
        <dbReference type="RuleBase" id="RU367022"/>
    </source>
</evidence>
<dbReference type="GO" id="GO:0005375">
    <property type="term" value="F:copper ion transmembrane transporter activity"/>
    <property type="evidence" value="ECO:0007669"/>
    <property type="project" value="UniProtKB-UniRule"/>
</dbReference>
<comment type="similarity">
    <text evidence="4">Belongs to the copper transporter (Ctr) (TC 1.A.56) family. SLC31A subfamily.</text>
</comment>
<protein>
    <recommendedName>
        <fullName evidence="4">Copper transport protein</fullName>
    </recommendedName>
</protein>
<dbReference type="Proteomes" id="UP000054007">
    <property type="component" value="Unassembled WGS sequence"/>
</dbReference>
<keyword evidence="6" id="KW-1185">Reference proteome</keyword>
<gene>
    <name evidence="5" type="ORF">CYLTODRAFT_331226</name>
</gene>
<keyword evidence="3 4" id="KW-0472">Membrane</keyword>
<feature type="transmembrane region" description="Helical" evidence="4">
    <location>
        <begin position="131"/>
        <end position="147"/>
    </location>
</feature>
<feature type="non-terminal residue" evidence="5">
    <location>
        <position position="1"/>
    </location>
</feature>
<keyword evidence="4" id="KW-0187">Copper transport</keyword>
<sequence length="163" mass="18061">SGHGGHDAPSMPMCSMNMLWNTQVVDTCIVFSSWHIHSSTQFALSFIIIVLMGVAYEYIRHIQRRYDAHIVATAATSRVSRSPSRESLLDNPTVNGIPVPQYHRAVRALLYGSAVFVSFFLMLVFMTYNAYLIVAVVIGAAIGYYLFNPELILAASDKGMACH</sequence>
<keyword evidence="4" id="KW-0186">Copper</keyword>
<reference evidence="5 6" key="1">
    <citation type="journal article" date="2015" name="Fungal Genet. Biol.">
        <title>Evolution of novel wood decay mechanisms in Agaricales revealed by the genome sequences of Fistulina hepatica and Cylindrobasidium torrendii.</title>
        <authorList>
            <person name="Floudas D."/>
            <person name="Held B.W."/>
            <person name="Riley R."/>
            <person name="Nagy L.G."/>
            <person name="Koehler G."/>
            <person name="Ransdell A.S."/>
            <person name="Younus H."/>
            <person name="Chow J."/>
            <person name="Chiniquy J."/>
            <person name="Lipzen A."/>
            <person name="Tritt A."/>
            <person name="Sun H."/>
            <person name="Haridas S."/>
            <person name="LaButti K."/>
            <person name="Ohm R.A."/>
            <person name="Kues U."/>
            <person name="Blanchette R.A."/>
            <person name="Grigoriev I.V."/>
            <person name="Minto R.E."/>
            <person name="Hibbett D.S."/>
        </authorList>
    </citation>
    <scope>NUCLEOTIDE SEQUENCE [LARGE SCALE GENOMIC DNA]</scope>
    <source>
        <strain evidence="5 6">FP15055 ss-10</strain>
    </source>
</reference>
<evidence type="ECO:0000256" key="1">
    <source>
        <dbReference type="ARBA" id="ARBA00022692"/>
    </source>
</evidence>
<keyword evidence="4" id="KW-0406">Ion transport</keyword>
<name>A0A0D7B9D7_9AGAR</name>
<accession>A0A0D7B9D7</accession>
<dbReference type="AlphaFoldDB" id="A0A0D7B9D7"/>
<dbReference type="OrthoDB" id="161814at2759"/>
<evidence type="ECO:0000256" key="2">
    <source>
        <dbReference type="ARBA" id="ARBA00022989"/>
    </source>
</evidence>
<dbReference type="GO" id="GO:0016020">
    <property type="term" value="C:membrane"/>
    <property type="evidence" value="ECO:0007669"/>
    <property type="project" value="UniProtKB-SubCell"/>
</dbReference>
<evidence type="ECO:0000313" key="6">
    <source>
        <dbReference type="Proteomes" id="UP000054007"/>
    </source>
</evidence>
<feature type="transmembrane region" description="Helical" evidence="4">
    <location>
        <begin position="42"/>
        <end position="59"/>
    </location>
</feature>
<dbReference type="STRING" id="1314674.A0A0D7B9D7"/>
<keyword evidence="2 4" id="KW-1133">Transmembrane helix</keyword>
<dbReference type="PANTHER" id="PTHR12483">
    <property type="entry name" value="SOLUTE CARRIER FAMILY 31 COPPER TRANSPORTERS"/>
    <property type="match status" value="1"/>
</dbReference>
<evidence type="ECO:0000313" key="5">
    <source>
        <dbReference type="EMBL" id="KIY66749.1"/>
    </source>
</evidence>
<organism evidence="5 6">
    <name type="scientific">Cylindrobasidium torrendii FP15055 ss-10</name>
    <dbReference type="NCBI Taxonomy" id="1314674"/>
    <lineage>
        <taxon>Eukaryota</taxon>
        <taxon>Fungi</taxon>
        <taxon>Dikarya</taxon>
        <taxon>Basidiomycota</taxon>
        <taxon>Agaricomycotina</taxon>
        <taxon>Agaricomycetes</taxon>
        <taxon>Agaricomycetidae</taxon>
        <taxon>Agaricales</taxon>
        <taxon>Marasmiineae</taxon>
        <taxon>Physalacriaceae</taxon>
        <taxon>Cylindrobasidium</taxon>
    </lineage>
</organism>
<feature type="transmembrane region" description="Helical" evidence="4">
    <location>
        <begin position="108"/>
        <end position="125"/>
    </location>
</feature>
<dbReference type="InterPro" id="IPR007274">
    <property type="entry name" value="Cop_transporter"/>
</dbReference>
<keyword evidence="4" id="KW-0813">Transport</keyword>
<feature type="non-terminal residue" evidence="5">
    <location>
        <position position="163"/>
    </location>
</feature>
<dbReference type="EMBL" id="KN880545">
    <property type="protein sequence ID" value="KIY66749.1"/>
    <property type="molecule type" value="Genomic_DNA"/>
</dbReference>
<proteinExistence type="inferred from homology"/>
<dbReference type="Pfam" id="PF04145">
    <property type="entry name" value="Ctr"/>
    <property type="match status" value="1"/>
</dbReference>
<keyword evidence="1 4" id="KW-0812">Transmembrane</keyword>
<comment type="subcellular location">
    <subcellularLocation>
        <location evidence="4">Membrane</location>
        <topology evidence="4">Multi-pass membrane protein</topology>
    </subcellularLocation>
</comment>
<dbReference type="PANTHER" id="PTHR12483:SF115">
    <property type="entry name" value="COPPER TRANSPORT PROTEIN"/>
    <property type="match status" value="1"/>
</dbReference>